<evidence type="ECO:0000259" key="1">
    <source>
        <dbReference type="Pfam" id="PF17765"/>
    </source>
</evidence>
<organism evidence="2 3">
    <name type="scientific">Streptomyces atroolivaceus</name>
    <dbReference type="NCBI Taxonomy" id="66869"/>
    <lineage>
        <taxon>Bacteria</taxon>
        <taxon>Bacillati</taxon>
        <taxon>Actinomycetota</taxon>
        <taxon>Actinomycetes</taxon>
        <taxon>Kitasatosporales</taxon>
        <taxon>Streptomycetaceae</taxon>
        <taxon>Streptomyces</taxon>
    </lineage>
</organism>
<feature type="domain" description="MmyB-like transcription regulator ligand binding" evidence="1">
    <location>
        <begin position="2"/>
        <end position="43"/>
    </location>
</feature>
<gene>
    <name evidence="2" type="ORF">ACFPL4_14675</name>
</gene>
<protein>
    <recommendedName>
        <fullName evidence="1">MmyB-like transcription regulator ligand binding domain-containing protein</fullName>
    </recommendedName>
</protein>
<accession>A0ABV9V7P7</accession>
<name>A0ABV9V7P7_STRAZ</name>
<evidence type="ECO:0000313" key="2">
    <source>
        <dbReference type="EMBL" id="MFC4979593.1"/>
    </source>
</evidence>
<reference evidence="3" key="1">
    <citation type="journal article" date="2019" name="Int. J. Syst. Evol. Microbiol.">
        <title>The Global Catalogue of Microorganisms (GCM) 10K type strain sequencing project: providing services to taxonomists for standard genome sequencing and annotation.</title>
        <authorList>
            <consortium name="The Broad Institute Genomics Platform"/>
            <consortium name="The Broad Institute Genome Sequencing Center for Infectious Disease"/>
            <person name="Wu L."/>
            <person name="Ma J."/>
        </authorList>
    </citation>
    <scope>NUCLEOTIDE SEQUENCE [LARGE SCALE GENOMIC DNA]</scope>
    <source>
        <strain evidence="3">ICMP 257</strain>
    </source>
</reference>
<dbReference type="Gene3D" id="3.30.450.180">
    <property type="match status" value="1"/>
</dbReference>
<dbReference type="Pfam" id="PF17765">
    <property type="entry name" value="MLTR_LBD"/>
    <property type="match status" value="1"/>
</dbReference>
<dbReference type="RefSeq" id="WP_382055948.1">
    <property type="nucleotide sequence ID" value="NZ_JBHSJE010000003.1"/>
</dbReference>
<dbReference type="InterPro" id="IPR041413">
    <property type="entry name" value="MLTR_LBD"/>
</dbReference>
<dbReference type="GeneID" id="300273087"/>
<dbReference type="EMBL" id="JBHSJE010000003">
    <property type="protein sequence ID" value="MFC4979593.1"/>
    <property type="molecule type" value="Genomic_DNA"/>
</dbReference>
<dbReference type="Proteomes" id="UP001595908">
    <property type="component" value="Unassembled WGS sequence"/>
</dbReference>
<proteinExistence type="predicted"/>
<evidence type="ECO:0000313" key="3">
    <source>
        <dbReference type="Proteomes" id="UP001595908"/>
    </source>
</evidence>
<comment type="caution">
    <text evidence="2">The sequence shown here is derived from an EMBL/GenBank/DDBJ whole genome shotgun (WGS) entry which is preliminary data.</text>
</comment>
<keyword evidence="3" id="KW-1185">Reference proteome</keyword>
<sequence length="46" mass="5116">MELRTRWGAHDVRRHGTGTKRFQHPAIGVLALAYESLDLAVEPAST</sequence>